<dbReference type="Pfam" id="PF02839">
    <property type="entry name" value="CBM_5_12"/>
    <property type="match status" value="1"/>
</dbReference>
<name>A0AAU7FEH2_9NEIS</name>
<evidence type="ECO:0000256" key="3">
    <source>
        <dbReference type="SAM" id="SignalP"/>
    </source>
</evidence>
<organism evidence="5">
    <name type="scientific">Chitinibacter mangrovi</name>
    <dbReference type="NCBI Taxonomy" id="3153927"/>
    <lineage>
        <taxon>Bacteria</taxon>
        <taxon>Pseudomonadati</taxon>
        <taxon>Pseudomonadota</taxon>
        <taxon>Betaproteobacteria</taxon>
        <taxon>Neisseriales</taxon>
        <taxon>Chitinibacteraceae</taxon>
        <taxon>Chitinibacter</taxon>
    </lineage>
</organism>
<dbReference type="KEGG" id="cmav:ABHF33_06545"/>
<dbReference type="Gene3D" id="2.10.10.20">
    <property type="entry name" value="Carbohydrate-binding module superfamily 5/12"/>
    <property type="match status" value="1"/>
</dbReference>
<comment type="similarity">
    <text evidence="1">Belongs to the esterase D family.</text>
</comment>
<gene>
    <name evidence="5" type="ORF">ABHF33_06545</name>
</gene>
<dbReference type="SMART" id="SM00495">
    <property type="entry name" value="ChtBD3"/>
    <property type="match status" value="1"/>
</dbReference>
<evidence type="ECO:0000256" key="1">
    <source>
        <dbReference type="ARBA" id="ARBA00005622"/>
    </source>
</evidence>
<keyword evidence="3" id="KW-0732">Signal</keyword>
<feature type="signal peptide" evidence="3">
    <location>
        <begin position="1"/>
        <end position="21"/>
    </location>
</feature>
<dbReference type="Gene3D" id="3.40.50.1820">
    <property type="entry name" value="alpha/beta hydrolase"/>
    <property type="match status" value="1"/>
</dbReference>
<dbReference type="GO" id="GO:0016788">
    <property type="term" value="F:hydrolase activity, acting on ester bonds"/>
    <property type="evidence" value="ECO:0007669"/>
    <property type="project" value="TreeGrafter"/>
</dbReference>
<protein>
    <submittedName>
        <fullName evidence="5">Alpha/beta hydrolase-fold protein</fullName>
    </submittedName>
</protein>
<evidence type="ECO:0000256" key="2">
    <source>
        <dbReference type="ARBA" id="ARBA00022801"/>
    </source>
</evidence>
<dbReference type="PANTHER" id="PTHR40841:SF2">
    <property type="entry name" value="SIDEROPHORE-DEGRADING ESTERASE (EUROFUNG)"/>
    <property type="match status" value="1"/>
</dbReference>
<dbReference type="EMBL" id="CP157355">
    <property type="protein sequence ID" value="XBM01919.1"/>
    <property type="molecule type" value="Genomic_DNA"/>
</dbReference>
<dbReference type="SUPFAM" id="SSF53474">
    <property type="entry name" value="alpha/beta-Hydrolases"/>
    <property type="match status" value="1"/>
</dbReference>
<dbReference type="InterPro" id="IPR003610">
    <property type="entry name" value="CBM5/12"/>
</dbReference>
<dbReference type="InterPro" id="IPR029058">
    <property type="entry name" value="AB_hydrolase_fold"/>
</dbReference>
<dbReference type="GO" id="GO:0005975">
    <property type="term" value="P:carbohydrate metabolic process"/>
    <property type="evidence" value="ECO:0007669"/>
    <property type="project" value="InterPro"/>
</dbReference>
<reference evidence="5" key="1">
    <citation type="submission" date="2024-05" db="EMBL/GenBank/DDBJ databases">
        <authorList>
            <person name="Yang L."/>
            <person name="Pan L."/>
        </authorList>
    </citation>
    <scope>NUCLEOTIDE SEQUENCE</scope>
    <source>
        <strain evidence="5">FCG-7</strain>
    </source>
</reference>
<dbReference type="InterPro" id="IPR052558">
    <property type="entry name" value="Siderophore_Hydrolase_D"/>
</dbReference>
<sequence length="366" mass="41075">MKMGSWIMLVLASGVASMAQAANDCADYWQKEQSYTQGQTVSHLGRNYRANWWTYAMRPDRVESRSEWSDLGQCSYPQHSVFELPGEQLQALTSPSMTVGTRYRIHVRLPADYQPQRAYPVLYVADWSWLGQRETMQALLMEFEGRDVPLAQWRSVPEQVAEAQSAGEAAPVILVGIECPDELGPCLVRRSRDLTPTHSAAEDDYIRSWLMPDLSPTQQVSGGGANFGRFIRESVIPSVERRFKADPHQRGWLGTSLAGLWGADQLLNHDRLFSRYLLNSPSLWYDNMATLQRTASQSAASLAGVQQLYLSIGAEETQERPLLEEYATVLAQRQLNPHTRIIPDASHLLAPAQASRLGLPKVYPAK</sequence>
<proteinExistence type="inferred from homology"/>
<dbReference type="GO" id="GO:0005576">
    <property type="term" value="C:extracellular region"/>
    <property type="evidence" value="ECO:0007669"/>
    <property type="project" value="InterPro"/>
</dbReference>
<dbReference type="GO" id="GO:0030246">
    <property type="term" value="F:carbohydrate binding"/>
    <property type="evidence" value="ECO:0007669"/>
    <property type="project" value="InterPro"/>
</dbReference>
<dbReference type="AlphaFoldDB" id="A0AAU7FEH2"/>
<dbReference type="SUPFAM" id="SSF51055">
    <property type="entry name" value="Carbohydrate binding domain"/>
    <property type="match status" value="1"/>
</dbReference>
<dbReference type="PANTHER" id="PTHR40841">
    <property type="entry name" value="SIDEROPHORE TRIACETYLFUSARININE C ESTERASE"/>
    <property type="match status" value="1"/>
</dbReference>
<evidence type="ECO:0000313" key="5">
    <source>
        <dbReference type="EMBL" id="XBM01919.1"/>
    </source>
</evidence>
<accession>A0AAU7FEH2</accession>
<keyword evidence="2 5" id="KW-0378">Hydrolase</keyword>
<dbReference type="RefSeq" id="WP_348946156.1">
    <property type="nucleotide sequence ID" value="NZ_CP157355.1"/>
</dbReference>
<evidence type="ECO:0000259" key="4">
    <source>
        <dbReference type="SMART" id="SM00495"/>
    </source>
</evidence>
<feature type="chain" id="PRO_5043840138" evidence="3">
    <location>
        <begin position="22"/>
        <end position="366"/>
    </location>
</feature>
<dbReference type="GO" id="GO:0004553">
    <property type="term" value="F:hydrolase activity, hydrolyzing O-glycosyl compounds"/>
    <property type="evidence" value="ECO:0007669"/>
    <property type="project" value="InterPro"/>
</dbReference>
<feature type="domain" description="Chitin-binding type-3" evidence="4">
    <location>
        <begin position="26"/>
        <end position="71"/>
    </location>
</feature>
<dbReference type="InterPro" id="IPR036573">
    <property type="entry name" value="CBM_sf_5/12"/>
</dbReference>
<dbReference type="CDD" id="cd12215">
    <property type="entry name" value="ChiC_BD"/>
    <property type="match status" value="1"/>
</dbReference>